<dbReference type="CDD" id="cd04301">
    <property type="entry name" value="NAT_SF"/>
    <property type="match status" value="1"/>
</dbReference>
<organism evidence="3 5">
    <name type="scientific">Yarrowia lipolytica</name>
    <name type="common">Candida lipolytica</name>
    <dbReference type="NCBI Taxonomy" id="4952"/>
    <lineage>
        <taxon>Eukaryota</taxon>
        <taxon>Fungi</taxon>
        <taxon>Dikarya</taxon>
        <taxon>Ascomycota</taxon>
        <taxon>Saccharomycotina</taxon>
        <taxon>Dipodascomycetes</taxon>
        <taxon>Dipodascales</taxon>
        <taxon>Dipodascales incertae sedis</taxon>
        <taxon>Yarrowia</taxon>
    </lineage>
</organism>
<gene>
    <name evidence="4" type="ORF">B0I71DRAFT_128959</name>
    <name evidence="3" type="ORF">YALI1_E32946g</name>
</gene>
<sequence length="240" mass="26599">MSLALPTYSMGLKSALKSPKSPKPTSAKRVSFDASAHDNEPLPSPSAFDQLAYLTKAPVPYQEEPQGLKLSLEQLKPMKNKDIYAVHQFGHQTLPIPYNIEFYMQFLYSTGTFCYYLPYGELDPNTEDPEAIAAVVAGKFSHQQANCHVYILAVAPGLQQSGVGSAIMRVLQQTIFDEQLSRYTAHTHLNFVVDVIADGADVESPQGFYEKLGFRTQGAPRHGYYGGQWTSVKMVKSIDL</sequence>
<dbReference type="Gene3D" id="3.40.630.30">
    <property type="match status" value="1"/>
</dbReference>
<dbReference type="InterPro" id="IPR000182">
    <property type="entry name" value="GNAT_dom"/>
</dbReference>
<feature type="region of interest" description="Disordered" evidence="1">
    <location>
        <begin position="13"/>
        <end position="43"/>
    </location>
</feature>
<dbReference type="KEGG" id="yli:2912224"/>
<reference evidence="3 5" key="1">
    <citation type="journal article" date="2016" name="PLoS ONE">
        <title>Sequence Assembly of Yarrowia lipolytica Strain W29/CLIB89 Shows Transposable Element Diversity.</title>
        <authorList>
            <person name="Magnan C."/>
            <person name="Yu J."/>
            <person name="Chang I."/>
            <person name="Jahn E."/>
            <person name="Kanomata Y."/>
            <person name="Wu J."/>
            <person name="Zeller M."/>
            <person name="Oakes M."/>
            <person name="Baldi P."/>
            <person name="Sandmeyer S."/>
        </authorList>
    </citation>
    <scope>NUCLEOTIDE SEQUENCE [LARGE SCALE GENOMIC DNA]</scope>
    <source>
        <strain evidence="3">CLIB89</strain>
        <strain evidence="5">CLIB89(W29)</strain>
    </source>
</reference>
<dbReference type="Pfam" id="PF13508">
    <property type="entry name" value="Acetyltransf_7"/>
    <property type="match status" value="1"/>
</dbReference>
<dbReference type="VEuPathDB" id="FungiDB:YALI1_E32946g"/>
<dbReference type="GeneID" id="2912224"/>
<accession>A0A1H6PUP4</accession>
<feature type="compositionally biased region" description="Low complexity" evidence="1">
    <location>
        <begin position="13"/>
        <end position="28"/>
    </location>
</feature>
<dbReference type="Proteomes" id="UP000182444">
    <property type="component" value="Chromosome 1E"/>
</dbReference>
<evidence type="ECO:0000313" key="3">
    <source>
        <dbReference type="EMBL" id="AOW06061.1"/>
    </source>
</evidence>
<dbReference type="AlphaFoldDB" id="A0A1H6PUP4"/>
<dbReference type="SUPFAM" id="SSF55729">
    <property type="entry name" value="Acyl-CoA N-acyltransferases (Nat)"/>
    <property type="match status" value="1"/>
</dbReference>
<reference evidence="4 6" key="2">
    <citation type="submission" date="2018-07" db="EMBL/GenBank/DDBJ databases">
        <title>Draft Genome Assemblies for Five Robust Yarrowia lipolytica Strains Exhibiting High Lipid Production and Pentose Sugar Utilization and Sugar Alcohol Secretion from Undetoxified Lignocellulosic Biomass Hydrolysates.</title>
        <authorList>
            <consortium name="DOE Joint Genome Institute"/>
            <person name="Walker C."/>
            <person name="Ryu S."/>
            <person name="Na H."/>
            <person name="Zane M."/>
            <person name="LaButti K."/>
            <person name="Lipzen A."/>
            <person name="Haridas S."/>
            <person name="Barry K."/>
            <person name="Grigoriev I.V."/>
            <person name="Quarterman J."/>
            <person name="Slininger P."/>
            <person name="Dien B."/>
            <person name="Trinh C.T."/>
        </authorList>
    </citation>
    <scope>NUCLEOTIDE SEQUENCE [LARGE SCALE GENOMIC DNA]</scope>
    <source>
        <strain evidence="4 6">YB392</strain>
    </source>
</reference>
<evidence type="ECO:0000313" key="5">
    <source>
        <dbReference type="Proteomes" id="UP000182444"/>
    </source>
</evidence>
<dbReference type="VEuPathDB" id="FungiDB:YALI0_E27896g"/>
<dbReference type="EMBL" id="KZ858961">
    <property type="protein sequence ID" value="RDW27544.1"/>
    <property type="molecule type" value="Genomic_DNA"/>
</dbReference>
<proteinExistence type="predicted"/>
<dbReference type="Proteomes" id="UP000256601">
    <property type="component" value="Unassembled WGS sequence"/>
</dbReference>
<evidence type="ECO:0000313" key="4">
    <source>
        <dbReference type="EMBL" id="RDW27544.1"/>
    </source>
</evidence>
<dbReference type="EMBL" id="CP017557">
    <property type="protein sequence ID" value="AOW06061.1"/>
    <property type="molecule type" value="Genomic_DNA"/>
</dbReference>
<dbReference type="OrthoDB" id="61113at2759"/>
<feature type="domain" description="N-acetyltransferase" evidence="2">
    <location>
        <begin position="73"/>
        <end position="239"/>
    </location>
</feature>
<dbReference type="RefSeq" id="XP_504487.1">
    <property type="nucleotide sequence ID" value="XM_504487.1"/>
</dbReference>
<dbReference type="InterPro" id="IPR016181">
    <property type="entry name" value="Acyl_CoA_acyltransferase"/>
</dbReference>
<evidence type="ECO:0000313" key="6">
    <source>
        <dbReference type="Proteomes" id="UP000256601"/>
    </source>
</evidence>
<protein>
    <recommendedName>
        <fullName evidence="2">N-acetyltransferase domain-containing protein</fullName>
    </recommendedName>
</protein>
<evidence type="ECO:0000256" key="1">
    <source>
        <dbReference type="SAM" id="MobiDB-lite"/>
    </source>
</evidence>
<name>A0A1H6PUP4_YARLL</name>
<evidence type="ECO:0000259" key="2">
    <source>
        <dbReference type="PROSITE" id="PS51186"/>
    </source>
</evidence>
<dbReference type="PROSITE" id="PS51186">
    <property type="entry name" value="GNAT"/>
    <property type="match status" value="1"/>
</dbReference>
<dbReference type="GO" id="GO:0016747">
    <property type="term" value="F:acyltransferase activity, transferring groups other than amino-acyl groups"/>
    <property type="evidence" value="ECO:0007669"/>
    <property type="project" value="InterPro"/>
</dbReference>